<accession>Q2LV00</accession>
<dbReference type="Proteomes" id="UP000001933">
    <property type="component" value="Chromosome"/>
</dbReference>
<name>Q2LV00_SYNAS</name>
<gene>
    <name evidence="1" type="ORF">SYN_00490</name>
</gene>
<dbReference type="EMBL" id="CP000252">
    <property type="protein sequence ID" value="ABC77910.1"/>
    <property type="molecule type" value="Genomic_DNA"/>
</dbReference>
<keyword evidence="2" id="KW-1185">Reference proteome</keyword>
<evidence type="ECO:0000313" key="1">
    <source>
        <dbReference type="EMBL" id="ABC77910.1"/>
    </source>
</evidence>
<dbReference type="KEGG" id="sat:SYN_00490"/>
<sequence length="220" mass="25535">MKPFAGAYAPGPLPRVICVMATKRNLIRWFIQEVQWAVPRNVSFFMEGRCDDTLLRVYSSELSEMLKGKDSSLRLKRIKNQDGKLAYTMAANTLPTFLFNHDVCVRDVVGKFLHDRGLQYVSFRRPADATILHYCFELDNGHMTDSQLEEKLRKHYMGTRGQIVFIMRHREFPHLEAHRLQKVFNISAKVFPEMPNKVLGACYTQFVENGIIYNRKGKAM</sequence>
<organism evidence="1 2">
    <name type="scientific">Syntrophus aciditrophicus (strain SB)</name>
    <dbReference type="NCBI Taxonomy" id="56780"/>
    <lineage>
        <taxon>Bacteria</taxon>
        <taxon>Pseudomonadati</taxon>
        <taxon>Thermodesulfobacteriota</taxon>
        <taxon>Syntrophia</taxon>
        <taxon>Syntrophales</taxon>
        <taxon>Syntrophaceae</taxon>
        <taxon>Syntrophus</taxon>
    </lineage>
</organism>
<reference evidence="1 2" key="1">
    <citation type="journal article" date="2007" name="Proc. Natl. Acad. Sci. U.S.A.">
        <title>The genome of Syntrophus aciditrophicus: life at the thermodynamic limit of microbial growth.</title>
        <authorList>
            <person name="McInerney M.J."/>
            <person name="Rohlin L."/>
            <person name="Mouttaki H."/>
            <person name="Kim U."/>
            <person name="Krupp R.S."/>
            <person name="Rios-Hernandez L."/>
            <person name="Sieber J."/>
            <person name="Struchtemeyer C.G."/>
            <person name="Bhattacharyya A."/>
            <person name="Campbell J.W."/>
            <person name="Gunsalus R.P."/>
        </authorList>
    </citation>
    <scope>NUCLEOTIDE SEQUENCE [LARGE SCALE GENOMIC DNA]</scope>
    <source>
        <strain evidence="1 2">SB</strain>
    </source>
</reference>
<dbReference type="AlphaFoldDB" id="Q2LV00"/>
<evidence type="ECO:0000313" key="2">
    <source>
        <dbReference type="Proteomes" id="UP000001933"/>
    </source>
</evidence>
<protein>
    <submittedName>
        <fullName evidence="1">Hypothetical cytosolic protein</fullName>
    </submittedName>
</protein>
<dbReference type="InParanoid" id="Q2LV00"/>
<proteinExistence type="predicted"/>
<dbReference type="HOGENOM" id="CLU_1255417_0_0_7"/>